<evidence type="ECO:0000256" key="6">
    <source>
        <dbReference type="ARBA" id="ARBA00022536"/>
    </source>
</evidence>
<keyword evidence="3" id="KW-1003">Cell membrane</keyword>
<feature type="transmembrane region" description="Helical" evidence="17">
    <location>
        <begin position="503"/>
        <end position="521"/>
    </location>
</feature>
<feature type="transmembrane region" description="Helical" evidence="17">
    <location>
        <begin position="638"/>
        <end position="660"/>
    </location>
</feature>
<keyword evidence="6 16" id="KW-0245">EGF-like domain</keyword>
<keyword evidence="9" id="KW-0677">Repeat</keyword>
<keyword evidence="22" id="KW-1185">Reference proteome</keyword>
<evidence type="ECO:0000313" key="22">
    <source>
        <dbReference type="Proteomes" id="UP000694387"/>
    </source>
</evidence>
<feature type="transmembrane region" description="Helical" evidence="17">
    <location>
        <begin position="527"/>
        <end position="558"/>
    </location>
</feature>
<dbReference type="InterPro" id="IPR003056">
    <property type="entry name" value="GPCR_2_ADGRE2_ADGRE5"/>
</dbReference>
<keyword evidence="10" id="KW-0106">Calcium</keyword>
<evidence type="ECO:0000259" key="19">
    <source>
        <dbReference type="PROSITE" id="PS50221"/>
    </source>
</evidence>
<evidence type="ECO:0000256" key="8">
    <source>
        <dbReference type="ARBA" id="ARBA00022729"/>
    </source>
</evidence>
<dbReference type="InterPro" id="IPR000203">
    <property type="entry name" value="GPS"/>
</dbReference>
<keyword evidence="4" id="KW-0964">Secreted</keyword>
<keyword evidence="11" id="KW-0130">Cell adhesion</keyword>
<dbReference type="InterPro" id="IPR001881">
    <property type="entry name" value="EGF-like_Ca-bd_dom"/>
</dbReference>
<dbReference type="Proteomes" id="UP000694387">
    <property type="component" value="Chromosome 20"/>
</dbReference>
<dbReference type="Pfam" id="PF00002">
    <property type="entry name" value="7tm_2"/>
    <property type="match status" value="2"/>
</dbReference>
<evidence type="ECO:0000256" key="9">
    <source>
        <dbReference type="ARBA" id="ARBA00022737"/>
    </source>
</evidence>
<dbReference type="InterPro" id="IPR046338">
    <property type="entry name" value="GAIN_dom_sf"/>
</dbReference>
<dbReference type="PANTHER" id="PTHR12011">
    <property type="entry name" value="ADHESION G-PROTEIN COUPLED RECEPTOR"/>
    <property type="match status" value="1"/>
</dbReference>
<keyword evidence="7 17" id="KW-0812">Transmembrane</keyword>
<evidence type="ECO:0000256" key="1">
    <source>
        <dbReference type="ARBA" id="ARBA00004498"/>
    </source>
</evidence>
<evidence type="ECO:0000256" key="17">
    <source>
        <dbReference type="SAM" id="Phobius"/>
    </source>
</evidence>
<feature type="domain" description="EGF-like" evidence="18">
    <location>
        <begin position="47"/>
        <end position="86"/>
    </location>
</feature>
<dbReference type="InterPro" id="IPR000832">
    <property type="entry name" value="GPCR_2_secretin-like"/>
</dbReference>
<dbReference type="FunFam" id="2.10.25.10:FF:000216">
    <property type="entry name" value="Adhesion G protein-coupled receptor E2"/>
    <property type="match status" value="1"/>
</dbReference>
<keyword evidence="13 17" id="KW-0472">Membrane</keyword>
<dbReference type="Gene3D" id="2.10.25.10">
    <property type="entry name" value="Laminin"/>
    <property type="match status" value="4"/>
</dbReference>
<dbReference type="CDD" id="cd00054">
    <property type="entry name" value="EGF_CA"/>
    <property type="match status" value="3"/>
</dbReference>
<dbReference type="Pfam" id="PF07645">
    <property type="entry name" value="EGF_CA"/>
    <property type="match status" value="3"/>
</dbReference>
<dbReference type="FunFam" id="2.10.25.10:FF:000014">
    <property type="entry name" value="Latent-transforming growth factor beta-binding protein 3"/>
    <property type="match status" value="1"/>
</dbReference>
<feature type="transmembrane region" description="Helical" evidence="17">
    <location>
        <begin position="470"/>
        <end position="491"/>
    </location>
</feature>
<name>A0A9L0K8S2_EQUAS</name>
<dbReference type="FunFam" id="2.10.25.10:FF:000177">
    <property type="entry name" value="Adhesion G protein-coupled receptor E2"/>
    <property type="match status" value="1"/>
</dbReference>
<reference evidence="21 22" key="1">
    <citation type="journal article" date="2020" name="Nat. Commun.">
        <title>Donkey genomes provide new insights into domestication and selection for coat color.</title>
        <authorList>
            <person name="Wang"/>
            <person name="C."/>
            <person name="Li"/>
            <person name="H."/>
            <person name="Guo"/>
            <person name="Y."/>
            <person name="Huang"/>
            <person name="J."/>
            <person name="Sun"/>
            <person name="Y."/>
            <person name="Min"/>
            <person name="J."/>
            <person name="Wang"/>
            <person name="J."/>
            <person name="Fang"/>
            <person name="X."/>
            <person name="Zhao"/>
            <person name="Z."/>
            <person name="Wang"/>
            <person name="S."/>
            <person name="Zhang"/>
            <person name="Y."/>
            <person name="Liu"/>
            <person name="Q."/>
            <person name="Jiang"/>
            <person name="Q."/>
            <person name="Wang"/>
            <person name="X."/>
            <person name="Guo"/>
            <person name="Y."/>
            <person name="Yang"/>
            <person name="C."/>
            <person name="Wang"/>
            <person name="Y."/>
            <person name="Tian"/>
            <person name="F."/>
            <person name="Zhuang"/>
            <person name="G."/>
            <person name="Fan"/>
            <person name="Y."/>
            <person name="Gao"/>
            <person name="Q."/>
            <person name="Li"/>
            <person name="Y."/>
            <person name="Ju"/>
            <person name="Z."/>
            <person name="Li"/>
            <person name="J."/>
            <person name="Li"/>
            <person name="R."/>
            <person name="Hou"/>
            <person name="M."/>
            <person name="Yang"/>
            <person name="G."/>
            <person name="Liu"/>
            <person name="G."/>
            <person name="Liu"/>
            <person name="W."/>
            <person name="Guo"/>
            <person name="J."/>
            <person name="Pan"/>
            <person name="S."/>
            <person name="Fan"/>
            <person name="G."/>
            <person name="Zhang"/>
            <person name="W."/>
            <person name="Zhang"/>
            <person name="R."/>
            <person name="Yu"/>
            <person name="J."/>
            <person name="Zhang"/>
            <person name="X."/>
            <person name="Yin"/>
            <person name="Q."/>
            <person name="Ji"/>
            <person name="C."/>
            <person name="Jin"/>
            <person name="Y."/>
            <person name="Yue"/>
            <person name="G."/>
            <person name="Liu"/>
            <person name="M."/>
            <person name="Xu"/>
            <person name="J."/>
            <person name="Liu"/>
            <person name="S."/>
            <person name="Jordana"/>
            <person name="J."/>
            <person name="Noce"/>
            <person name="A."/>
            <person name="Amills"/>
            <person name="M."/>
            <person name="Wu"/>
            <person name="D.D."/>
            <person name="Li"/>
            <person name="S."/>
            <person name="Zhou"/>
            <person name="X. and Zhong"/>
            <person name="J."/>
        </authorList>
    </citation>
    <scope>NUCLEOTIDE SEQUENCE [LARGE SCALE GENOMIC DNA]</scope>
</reference>
<keyword evidence="15" id="KW-0325">Glycoprotein</keyword>
<evidence type="ECO:0000256" key="14">
    <source>
        <dbReference type="ARBA" id="ARBA00023157"/>
    </source>
</evidence>
<dbReference type="FunFam" id="2.10.25.10:FF:000269">
    <property type="entry name" value="Adhesion G protein-coupled receptor E2"/>
    <property type="match status" value="1"/>
</dbReference>
<proteinExistence type="predicted"/>
<evidence type="ECO:0000256" key="7">
    <source>
        <dbReference type="ARBA" id="ARBA00022692"/>
    </source>
</evidence>
<dbReference type="InterPro" id="IPR017981">
    <property type="entry name" value="GPCR_2-like_7TM"/>
</dbReference>
<evidence type="ECO:0008006" key="23">
    <source>
        <dbReference type="Google" id="ProtNLM"/>
    </source>
</evidence>
<dbReference type="AlphaFoldDB" id="A0A9L0K8S2"/>
<reference evidence="21" key="3">
    <citation type="submission" date="2025-09" db="UniProtKB">
        <authorList>
            <consortium name="Ensembl"/>
        </authorList>
    </citation>
    <scope>IDENTIFICATION</scope>
</reference>
<organism evidence="21 22">
    <name type="scientific">Equus asinus</name>
    <name type="common">Donkey</name>
    <name type="synonym">Equus africanus asinus</name>
    <dbReference type="NCBI Taxonomy" id="9793"/>
    <lineage>
        <taxon>Eukaryota</taxon>
        <taxon>Metazoa</taxon>
        <taxon>Chordata</taxon>
        <taxon>Craniata</taxon>
        <taxon>Vertebrata</taxon>
        <taxon>Euteleostomi</taxon>
        <taxon>Mammalia</taxon>
        <taxon>Eutheria</taxon>
        <taxon>Laurasiatheria</taxon>
        <taxon>Perissodactyla</taxon>
        <taxon>Equidae</taxon>
        <taxon>Equus</taxon>
    </lineage>
</organism>
<dbReference type="GO" id="GO:0004930">
    <property type="term" value="F:G protein-coupled receptor activity"/>
    <property type="evidence" value="ECO:0007669"/>
    <property type="project" value="InterPro"/>
</dbReference>
<evidence type="ECO:0000259" key="20">
    <source>
        <dbReference type="PROSITE" id="PS50261"/>
    </source>
</evidence>
<feature type="transmembrane region" description="Helical" evidence="17">
    <location>
        <begin position="601"/>
        <end position="618"/>
    </location>
</feature>
<dbReference type="GO" id="GO:0007189">
    <property type="term" value="P:adenylate cyclase-activating G protein-coupled receptor signaling pathway"/>
    <property type="evidence" value="ECO:0007669"/>
    <property type="project" value="TreeGrafter"/>
</dbReference>
<feature type="domain" description="GAIN-B" evidence="19">
    <location>
        <begin position="283"/>
        <end position="463"/>
    </location>
</feature>
<feature type="domain" description="G-protein coupled receptors family 2 profile 2" evidence="20">
    <location>
        <begin position="468"/>
        <end position="690"/>
    </location>
</feature>
<feature type="domain" description="EGF-like" evidence="18">
    <location>
        <begin position="143"/>
        <end position="182"/>
    </location>
</feature>
<dbReference type="Gene3D" id="1.20.1070.10">
    <property type="entry name" value="Rhodopsin 7-helix transmembrane proteins"/>
    <property type="match status" value="2"/>
</dbReference>
<keyword evidence="14" id="KW-1015">Disulfide bond</keyword>
<dbReference type="SUPFAM" id="SSF57184">
    <property type="entry name" value="Growth factor receptor domain"/>
    <property type="match status" value="1"/>
</dbReference>
<dbReference type="InterPro" id="IPR000152">
    <property type="entry name" value="EGF-type_Asp/Asn_hydroxyl_site"/>
</dbReference>
<dbReference type="FunFam" id="2.60.220.50:FF:000007">
    <property type="entry name" value="Adhesion G protein-coupled receptor E5"/>
    <property type="match status" value="1"/>
</dbReference>
<dbReference type="PROSITE" id="PS00010">
    <property type="entry name" value="ASX_HYDROXYL"/>
    <property type="match status" value="2"/>
</dbReference>
<dbReference type="Ensembl" id="ENSEAST00005075520.1">
    <property type="protein sequence ID" value="ENSEASP00005061846.1"/>
    <property type="gene ID" value="ENSEASG00005037011.1"/>
</dbReference>
<evidence type="ECO:0000256" key="3">
    <source>
        <dbReference type="ARBA" id="ARBA00022475"/>
    </source>
</evidence>
<dbReference type="PANTHER" id="PTHR12011:SF328">
    <property type="entry name" value="ADHESION G PROTEIN-COUPLED RECEPTOR E2"/>
    <property type="match status" value="1"/>
</dbReference>
<dbReference type="InterPro" id="IPR049883">
    <property type="entry name" value="NOTCH1_EGF-like"/>
</dbReference>
<reference evidence="21" key="2">
    <citation type="submission" date="2025-08" db="UniProtKB">
        <authorList>
            <consortium name="Ensembl"/>
        </authorList>
    </citation>
    <scope>IDENTIFICATION</scope>
</reference>
<dbReference type="InterPro" id="IPR018097">
    <property type="entry name" value="EGF_Ca-bd_CS"/>
</dbReference>
<dbReference type="SMART" id="SM00181">
    <property type="entry name" value="EGF"/>
    <property type="match status" value="4"/>
</dbReference>
<dbReference type="PROSITE" id="PS01187">
    <property type="entry name" value="EGF_CA"/>
    <property type="match status" value="1"/>
</dbReference>
<evidence type="ECO:0000256" key="11">
    <source>
        <dbReference type="ARBA" id="ARBA00022889"/>
    </source>
</evidence>
<sequence length="730" mass="80179">LGPPADSCAPWCPRNSVCINAIACRCHPGFSSWSGEIITSPADSCDDINECEPPLAVSCGKFADCQNVDGSHYCTCSPGYGLVSGATTFRNESENTCQDVDECQQKPRICKGRSVCINTLGSYTCTCPPGLELNPKDPNLCTDVDECSSRQHPCHNSTACINTVGSYRCRCRRGWTPLPGFRDNQNTTVCEEMSFPTWTPPPGIQSQRLSGFFERVQDLRRRFTPASAQDTVQDLIQSVDELLKAPGDLETLALPDRHHTVTHLLSGLEEVLRTLAKAVPGGSFTYQSPEGTELSLVIQEQGHGNVTLGQSHARMLLDWAVAAGAAGSGPTVAGILSNPNMQKLLANASLELDPERQAELEETHESPLYGVQWRLLSAVNSVFLSNTNTTKLDPKVTFAFSHPPEKPGTRQELICAFWKGADDGGGHWATTGCWTLGSWNNSTTCQCSHLSSFAVLMAHYDVQEDPMLDVITYVGLSLSLLCLLLAALTFLLCRAIQNTSTSLHLQLSLCLFLAHLLFLTAMDRTEITVLCAVIAGALHYLYLASFTWMLLAGLHLFLTARNLTVVSYSSVSRFMKKLMFPVGYGVPAMIVAISAHKHDHHRTSIVNLAFFLMTLWILKSRLSLLNSDVSTLQNTRMLTFKATAQLFILGCTWCLGILQVGPAAHVMAYFFTIINSLQGVSIFLVYCLLSQQVREQYGKWLKRVRKTKADSETFTLSSRTMSDASRPFMV</sequence>
<evidence type="ECO:0000256" key="10">
    <source>
        <dbReference type="ARBA" id="ARBA00022837"/>
    </source>
</evidence>
<evidence type="ECO:0000256" key="16">
    <source>
        <dbReference type="PROSITE-ProRule" id="PRU00076"/>
    </source>
</evidence>
<dbReference type="PRINTS" id="PR00249">
    <property type="entry name" value="GPCRSECRETIN"/>
</dbReference>
<gene>
    <name evidence="21" type="primary">LOC106827561</name>
</gene>
<dbReference type="GO" id="GO:0007166">
    <property type="term" value="P:cell surface receptor signaling pathway"/>
    <property type="evidence" value="ECO:0007669"/>
    <property type="project" value="InterPro"/>
</dbReference>
<dbReference type="Gene3D" id="2.60.220.50">
    <property type="match status" value="1"/>
</dbReference>
<keyword evidence="12 17" id="KW-1133">Transmembrane helix</keyword>
<evidence type="ECO:0000256" key="12">
    <source>
        <dbReference type="ARBA" id="ARBA00022989"/>
    </source>
</evidence>
<dbReference type="InterPro" id="IPR009030">
    <property type="entry name" value="Growth_fac_rcpt_cys_sf"/>
</dbReference>
<dbReference type="PROSITE" id="PS50026">
    <property type="entry name" value="EGF_3"/>
    <property type="match status" value="3"/>
</dbReference>
<dbReference type="InterPro" id="IPR057244">
    <property type="entry name" value="GAIN_B"/>
</dbReference>
<evidence type="ECO:0000259" key="18">
    <source>
        <dbReference type="PROSITE" id="PS50026"/>
    </source>
</evidence>
<dbReference type="PROSITE" id="PS50261">
    <property type="entry name" value="G_PROTEIN_RECEP_F2_4"/>
    <property type="match status" value="1"/>
</dbReference>
<evidence type="ECO:0000313" key="21">
    <source>
        <dbReference type="Ensembl" id="ENSEASP00005061846.1"/>
    </source>
</evidence>
<feature type="transmembrane region" description="Helical" evidence="17">
    <location>
        <begin position="666"/>
        <end position="689"/>
    </location>
</feature>
<dbReference type="GO" id="GO:0005886">
    <property type="term" value="C:plasma membrane"/>
    <property type="evidence" value="ECO:0007669"/>
    <property type="project" value="UniProtKB-SubCell"/>
</dbReference>
<dbReference type="GeneTree" id="ENSGT00940000162597"/>
<dbReference type="SMART" id="SM00303">
    <property type="entry name" value="GPS"/>
    <property type="match status" value="1"/>
</dbReference>
<evidence type="ECO:0000256" key="15">
    <source>
        <dbReference type="ARBA" id="ARBA00023180"/>
    </source>
</evidence>
<dbReference type="Pfam" id="PF01825">
    <property type="entry name" value="GPS"/>
    <property type="match status" value="1"/>
</dbReference>
<keyword evidence="5" id="KW-0272">Extracellular matrix</keyword>
<evidence type="ECO:0000256" key="2">
    <source>
        <dbReference type="ARBA" id="ARBA00004651"/>
    </source>
</evidence>
<dbReference type="SMART" id="SM00179">
    <property type="entry name" value="EGF_CA"/>
    <property type="match status" value="3"/>
</dbReference>
<comment type="caution">
    <text evidence="16">Lacks conserved residue(s) required for the propagation of feature annotation.</text>
</comment>
<dbReference type="PRINTS" id="PR01278">
    <property type="entry name" value="CD97PROTEIN"/>
</dbReference>
<protein>
    <recommendedName>
        <fullName evidence="23">Adhesion G protein-coupled receptor E2</fullName>
    </recommendedName>
</protein>
<dbReference type="InterPro" id="IPR000742">
    <property type="entry name" value="EGF"/>
</dbReference>
<evidence type="ECO:0000256" key="4">
    <source>
        <dbReference type="ARBA" id="ARBA00022525"/>
    </source>
</evidence>
<dbReference type="GO" id="GO:0007155">
    <property type="term" value="P:cell adhesion"/>
    <property type="evidence" value="ECO:0007669"/>
    <property type="project" value="UniProtKB-KW"/>
</dbReference>
<accession>A0A9L0K8S2</accession>
<evidence type="ECO:0000256" key="5">
    <source>
        <dbReference type="ARBA" id="ARBA00022530"/>
    </source>
</evidence>
<comment type="subcellular location">
    <subcellularLocation>
        <location evidence="2">Cell membrane</location>
        <topology evidence="2">Multi-pass membrane protein</topology>
    </subcellularLocation>
    <subcellularLocation>
        <location evidence="1">Secreted</location>
        <location evidence="1">Extracellular space</location>
        <location evidence="1">Extracellular matrix</location>
    </subcellularLocation>
</comment>
<evidence type="ECO:0000256" key="13">
    <source>
        <dbReference type="ARBA" id="ARBA00023136"/>
    </source>
</evidence>
<keyword evidence="8" id="KW-0732">Signal</keyword>
<dbReference type="GO" id="GO:0005509">
    <property type="term" value="F:calcium ion binding"/>
    <property type="evidence" value="ECO:0007669"/>
    <property type="project" value="InterPro"/>
</dbReference>
<dbReference type="PROSITE" id="PS50221">
    <property type="entry name" value="GAIN_B"/>
    <property type="match status" value="1"/>
</dbReference>
<feature type="domain" description="EGF-like" evidence="18">
    <location>
        <begin position="99"/>
        <end position="142"/>
    </location>
</feature>
<feature type="transmembrane region" description="Helical" evidence="17">
    <location>
        <begin position="578"/>
        <end position="595"/>
    </location>
</feature>
<dbReference type="SUPFAM" id="SSF57196">
    <property type="entry name" value="EGF/Laminin"/>
    <property type="match status" value="1"/>
</dbReference>